<evidence type="ECO:0000256" key="1">
    <source>
        <dbReference type="ARBA" id="ARBA00004127"/>
    </source>
</evidence>
<dbReference type="InterPro" id="IPR003807">
    <property type="entry name" value="DUF202"/>
</dbReference>
<evidence type="ECO:0000256" key="4">
    <source>
        <dbReference type="ARBA" id="ARBA00023136"/>
    </source>
</evidence>
<keyword evidence="2 5" id="KW-0812">Transmembrane</keyword>
<comment type="caution">
    <text evidence="7">The sequence shown here is derived from an EMBL/GenBank/DDBJ whole genome shotgun (WGS) entry which is preliminary data.</text>
</comment>
<evidence type="ECO:0000256" key="3">
    <source>
        <dbReference type="ARBA" id="ARBA00022989"/>
    </source>
</evidence>
<feature type="transmembrane region" description="Helical" evidence="5">
    <location>
        <begin position="100"/>
        <end position="122"/>
    </location>
</feature>
<protein>
    <submittedName>
        <fullName evidence="7">DUF202 domain-containing protein</fullName>
    </submittedName>
</protein>
<keyword evidence="4 5" id="KW-0472">Membrane</keyword>
<feature type="transmembrane region" description="Helical" evidence="5">
    <location>
        <begin position="30"/>
        <end position="47"/>
    </location>
</feature>
<evidence type="ECO:0000313" key="7">
    <source>
        <dbReference type="EMBL" id="MEJ8856755.1"/>
    </source>
</evidence>
<evidence type="ECO:0000256" key="5">
    <source>
        <dbReference type="SAM" id="Phobius"/>
    </source>
</evidence>
<gene>
    <name evidence="7" type="ORF">WKW79_19425</name>
</gene>
<keyword evidence="8" id="KW-1185">Reference proteome</keyword>
<dbReference type="Proteomes" id="UP001367030">
    <property type="component" value="Unassembled WGS sequence"/>
</dbReference>
<sequence>MNPPPDRRPAWQREGREPDYRFSLANERTFLAWVRTALALLAGSVLFDQLATRAPGHHYVAVLAVAGSGIAALLAAVAYWRWKGNEIAMRHDWPLPGSKWLAVLAVLLFVAAMLVTLMLAGVV</sequence>
<proteinExistence type="predicted"/>
<name>A0ABU8XA88_9BURK</name>
<feature type="domain" description="DUF202" evidence="6">
    <location>
        <begin position="21"/>
        <end position="83"/>
    </location>
</feature>
<feature type="transmembrane region" description="Helical" evidence="5">
    <location>
        <begin position="59"/>
        <end position="80"/>
    </location>
</feature>
<evidence type="ECO:0000259" key="6">
    <source>
        <dbReference type="Pfam" id="PF02656"/>
    </source>
</evidence>
<dbReference type="EMBL" id="JBBKZS010000008">
    <property type="protein sequence ID" value="MEJ8856755.1"/>
    <property type="molecule type" value="Genomic_DNA"/>
</dbReference>
<keyword evidence="3 5" id="KW-1133">Transmembrane helix</keyword>
<dbReference type="RefSeq" id="WP_340336830.1">
    <property type="nucleotide sequence ID" value="NZ_JBBKZS010000008.1"/>
</dbReference>
<evidence type="ECO:0000313" key="8">
    <source>
        <dbReference type="Proteomes" id="UP001367030"/>
    </source>
</evidence>
<accession>A0ABU8XA88</accession>
<organism evidence="7 8">
    <name type="scientific">Variovorax robiniae</name>
    <dbReference type="NCBI Taxonomy" id="1836199"/>
    <lineage>
        <taxon>Bacteria</taxon>
        <taxon>Pseudomonadati</taxon>
        <taxon>Pseudomonadota</taxon>
        <taxon>Betaproteobacteria</taxon>
        <taxon>Burkholderiales</taxon>
        <taxon>Comamonadaceae</taxon>
        <taxon>Variovorax</taxon>
    </lineage>
</organism>
<reference evidence="7 8" key="1">
    <citation type="submission" date="2024-03" db="EMBL/GenBank/DDBJ databases">
        <title>Novel species of the genus Variovorax.</title>
        <authorList>
            <person name="Liu Q."/>
            <person name="Xin Y.-H."/>
        </authorList>
    </citation>
    <scope>NUCLEOTIDE SEQUENCE [LARGE SCALE GENOMIC DNA]</scope>
    <source>
        <strain evidence="7 8">KACC 18901</strain>
    </source>
</reference>
<evidence type="ECO:0000256" key="2">
    <source>
        <dbReference type="ARBA" id="ARBA00022692"/>
    </source>
</evidence>
<dbReference type="Pfam" id="PF02656">
    <property type="entry name" value="DUF202"/>
    <property type="match status" value="1"/>
</dbReference>
<comment type="subcellular location">
    <subcellularLocation>
        <location evidence="1">Endomembrane system</location>
        <topology evidence="1">Multi-pass membrane protein</topology>
    </subcellularLocation>
</comment>